<sequence>MKNKTMCLMVGLVACGSVDAMDIHVAPNGSDRNPGTADAPVASLAKARDLARSHNDATVHVADGVYYLPETLVFTPEDSGVVFKAMNEGGAVLSGGSRLDLKWAPFKNGIFKAKTPKGLEIDQLFINGRNQRMARYPNYDANQPTAAYQGYAADAFSKERAAGWADPAGGYIHAMHKNRWGGYHYRITGKDAKGEVVYEGGWQNNRKMGMHKDYRMVENIFEELDAPGEWFHNAKSGTLYYMPEAGADLEGAQVEVVRLRHLVEFKGSAKKPVRRVTLQGFTVRHAARTFMDCKEQMLRSDWAIYRGGAFMLTGTEEVSILDCEFDQVGGNAVFVNNYNRRTLVKGCHIHDAGASGVCFVGDPDAVRDPLFEYREKNDLDKIDRTVGPKTDNYPAESTVEDCLIHGIGRVERQPAGVQIEMAMKITVRDCSVYDTARAGLNIGDGCWGGHLIEGCDVFDTVLETHDHGSFNSWGRDRFWHSNRAESQRVIDQEPNLPFLDAMHTTVIRNSRWRCDHGWDIDLDDGSSNYDIYNNLMLNGGLKFREGFRRRAWNNVMVNNGFHPHVWYNNSGDEFFANIVMRAPLGVNVPKEGASGKRIDGNLFFTGFPEEKDYFTASGWDVNSLSGDALFVDPAGGDFSVKDGSPALEIGFKNFPMDSFGVKKATLKAIAKTPVIPELVFERTKLRMKPTTMKKVALGSYWLGARLHDLSGEEFSAYGAGKEDGGVVLASVPEGSPAAKAGLRKDDLVQGLNGRKVGNIADLLTVYTALSDAALQVQVLRNQQSEAIAVGGAPFVDVVAEGKPVPSAKKVVANQKTNNDPLPILVDGQLNQGYGPVFGNGISDGAYKMDLGKAVPVSAITSWSCNQGGSRGAQKVTLYASASQQDPGWDLGDASKFVPLGSFDTTKMEKSEFSGVAFRAGQNGTFGSFRWIVWQVSPVTSRGENSAFQELVVE</sequence>
<protein>
    <recommendedName>
        <fullName evidence="2">PDZ domain-containing protein</fullName>
    </recommendedName>
</protein>
<dbReference type="InterPro" id="IPR036034">
    <property type="entry name" value="PDZ_sf"/>
</dbReference>
<dbReference type="Proteomes" id="UP000366872">
    <property type="component" value="Unassembled WGS sequence"/>
</dbReference>
<accession>A0A6C2TVU2</accession>
<dbReference type="PROSITE" id="PS50106">
    <property type="entry name" value="PDZ"/>
    <property type="match status" value="1"/>
</dbReference>
<organism evidence="3 4">
    <name type="scientific">Pontiella desulfatans</name>
    <dbReference type="NCBI Taxonomy" id="2750659"/>
    <lineage>
        <taxon>Bacteria</taxon>
        <taxon>Pseudomonadati</taxon>
        <taxon>Kiritimatiellota</taxon>
        <taxon>Kiritimatiellia</taxon>
        <taxon>Kiritimatiellales</taxon>
        <taxon>Pontiellaceae</taxon>
        <taxon>Pontiella</taxon>
    </lineage>
</organism>
<dbReference type="Pfam" id="PF13180">
    <property type="entry name" value="PDZ_2"/>
    <property type="match status" value="1"/>
</dbReference>
<keyword evidence="1" id="KW-0732">Signal</keyword>
<dbReference type="PANTHER" id="PTHR36453">
    <property type="entry name" value="SECRETED PROTEIN-RELATED"/>
    <property type="match status" value="1"/>
</dbReference>
<dbReference type="InterPro" id="IPR001478">
    <property type="entry name" value="PDZ"/>
</dbReference>
<evidence type="ECO:0000259" key="2">
    <source>
        <dbReference type="PROSITE" id="PS50106"/>
    </source>
</evidence>
<dbReference type="Pfam" id="PF13229">
    <property type="entry name" value="Beta_helix"/>
    <property type="match status" value="1"/>
</dbReference>
<dbReference type="AlphaFoldDB" id="A0A6C2TVU2"/>
<evidence type="ECO:0000313" key="4">
    <source>
        <dbReference type="Proteomes" id="UP000366872"/>
    </source>
</evidence>
<dbReference type="PROSITE" id="PS51257">
    <property type="entry name" value="PROKAR_LIPOPROTEIN"/>
    <property type="match status" value="1"/>
</dbReference>
<dbReference type="EMBL" id="CAAHFG010000001">
    <property type="protein sequence ID" value="VGO11785.1"/>
    <property type="molecule type" value="Genomic_DNA"/>
</dbReference>
<dbReference type="Gene3D" id="2.30.42.10">
    <property type="match status" value="1"/>
</dbReference>
<keyword evidence="4" id="KW-1185">Reference proteome</keyword>
<dbReference type="RefSeq" id="WP_222847014.1">
    <property type="nucleotide sequence ID" value="NZ_CAAHFG010000001.1"/>
</dbReference>
<dbReference type="SUPFAM" id="SSF50156">
    <property type="entry name" value="PDZ domain-like"/>
    <property type="match status" value="1"/>
</dbReference>
<dbReference type="InterPro" id="IPR011050">
    <property type="entry name" value="Pectin_lyase_fold/virulence"/>
</dbReference>
<evidence type="ECO:0000256" key="1">
    <source>
        <dbReference type="SAM" id="SignalP"/>
    </source>
</evidence>
<dbReference type="PANTHER" id="PTHR36453:SF1">
    <property type="entry name" value="RIGHT HANDED BETA HELIX DOMAIN-CONTAINING PROTEIN"/>
    <property type="match status" value="1"/>
</dbReference>
<feature type="domain" description="PDZ" evidence="2">
    <location>
        <begin position="689"/>
        <end position="759"/>
    </location>
</feature>
<dbReference type="SMART" id="SM00228">
    <property type="entry name" value="PDZ"/>
    <property type="match status" value="1"/>
</dbReference>
<dbReference type="InterPro" id="IPR012334">
    <property type="entry name" value="Pectin_lyas_fold"/>
</dbReference>
<name>A0A6C2TVU2_PONDE</name>
<dbReference type="SUPFAM" id="SSF51126">
    <property type="entry name" value="Pectin lyase-like"/>
    <property type="match status" value="1"/>
</dbReference>
<dbReference type="InterPro" id="IPR006626">
    <property type="entry name" value="PbH1"/>
</dbReference>
<evidence type="ECO:0000313" key="3">
    <source>
        <dbReference type="EMBL" id="VGO11785.1"/>
    </source>
</evidence>
<gene>
    <name evidence="3" type="ORF">PDESU_00331</name>
</gene>
<proteinExistence type="predicted"/>
<dbReference type="SMART" id="SM00710">
    <property type="entry name" value="PbH1"/>
    <property type="match status" value="4"/>
</dbReference>
<feature type="chain" id="PRO_5025530467" description="PDZ domain-containing protein" evidence="1">
    <location>
        <begin position="21"/>
        <end position="953"/>
    </location>
</feature>
<reference evidence="3 4" key="1">
    <citation type="submission" date="2019-04" db="EMBL/GenBank/DDBJ databases">
        <authorList>
            <person name="Van Vliet M D."/>
        </authorList>
    </citation>
    <scope>NUCLEOTIDE SEQUENCE [LARGE SCALE GENOMIC DNA]</scope>
    <source>
        <strain evidence="3 4">F1</strain>
    </source>
</reference>
<dbReference type="InterPro" id="IPR039448">
    <property type="entry name" value="Beta_helix"/>
</dbReference>
<feature type="signal peptide" evidence="1">
    <location>
        <begin position="1"/>
        <end position="20"/>
    </location>
</feature>
<dbReference type="Gene3D" id="2.160.20.10">
    <property type="entry name" value="Single-stranded right-handed beta-helix, Pectin lyase-like"/>
    <property type="match status" value="2"/>
</dbReference>